<comment type="caution">
    <text evidence="2">The sequence shown here is derived from an EMBL/GenBank/DDBJ whole genome shotgun (WGS) entry which is preliminary data.</text>
</comment>
<dbReference type="EMBL" id="WMEY01000003">
    <property type="protein sequence ID" value="MYL63534.1"/>
    <property type="molecule type" value="Genomic_DNA"/>
</dbReference>
<dbReference type="Gene3D" id="2.40.320.10">
    <property type="entry name" value="Hypothetical Protein Pfu-838710-001"/>
    <property type="match status" value="1"/>
</dbReference>
<dbReference type="PIRSF" id="PIRSF012526">
    <property type="entry name" value="CYTH_UCP012526"/>
    <property type="match status" value="1"/>
</dbReference>
<dbReference type="InterPro" id="IPR009195">
    <property type="entry name" value="Uncharacterised_YjbK"/>
</dbReference>
<dbReference type="InterPro" id="IPR033469">
    <property type="entry name" value="CYTH-like_dom_sf"/>
</dbReference>
<dbReference type="Proteomes" id="UP000447833">
    <property type="component" value="Unassembled WGS sequence"/>
</dbReference>
<proteinExistence type="predicted"/>
<sequence>MAQELEIEFKNMLTKEEYTSLLTAYKLENDIKTQTNDYFDTADFLIRENGAALRVRNKKDKFVLTLKQPADEGLLETHQPISFETFEAIKKSASLPEGEVLTQLQAFGIQDQLIHLGRLTTHRAEYMLDEGLLVLDHSEYLNREDFELEFEVSAFEAGERAFSHLLQKHEIPKREAKNKILRFFLASQEQA</sequence>
<organism evidence="2 3">
    <name type="scientific">Guptibacillus hwajinpoensis</name>
    <dbReference type="NCBI Taxonomy" id="208199"/>
    <lineage>
        <taxon>Bacteria</taxon>
        <taxon>Bacillati</taxon>
        <taxon>Bacillota</taxon>
        <taxon>Bacilli</taxon>
        <taxon>Bacillales</taxon>
        <taxon>Guptibacillaceae</taxon>
        <taxon>Guptibacillus</taxon>
    </lineage>
</organism>
<dbReference type="CDD" id="cd07762">
    <property type="entry name" value="CYTH-like_Pase_1"/>
    <property type="match status" value="1"/>
</dbReference>
<dbReference type="SUPFAM" id="SSF55154">
    <property type="entry name" value="CYTH-like phosphatases"/>
    <property type="match status" value="1"/>
</dbReference>
<gene>
    <name evidence="2" type="ORF">GLW07_09230</name>
</gene>
<dbReference type="Pfam" id="PF01928">
    <property type="entry name" value="CYTH"/>
    <property type="match status" value="1"/>
</dbReference>
<dbReference type="InterPro" id="IPR023577">
    <property type="entry name" value="CYTH_domain"/>
</dbReference>
<feature type="domain" description="CYTH" evidence="1">
    <location>
        <begin position="4"/>
        <end position="190"/>
    </location>
</feature>
<dbReference type="RefSeq" id="WP_160919170.1">
    <property type="nucleotide sequence ID" value="NZ_WMEY01000003.1"/>
</dbReference>
<accession>A0A845EYE2</accession>
<evidence type="ECO:0000313" key="2">
    <source>
        <dbReference type="EMBL" id="MYL63534.1"/>
    </source>
</evidence>
<evidence type="ECO:0000259" key="1">
    <source>
        <dbReference type="PROSITE" id="PS51707"/>
    </source>
</evidence>
<evidence type="ECO:0000313" key="3">
    <source>
        <dbReference type="Proteomes" id="UP000447833"/>
    </source>
</evidence>
<dbReference type="PROSITE" id="PS51707">
    <property type="entry name" value="CYTH"/>
    <property type="match status" value="1"/>
</dbReference>
<name>A0A845EYE2_9BACL</name>
<reference evidence="2 3" key="1">
    <citation type="submission" date="2019-11" db="EMBL/GenBank/DDBJ databases">
        <title>Genome sequences of 17 halophilic strains isolated from different environments.</title>
        <authorList>
            <person name="Furrow R.E."/>
        </authorList>
    </citation>
    <scope>NUCLEOTIDE SEQUENCE [LARGE SCALE GENOMIC DNA]</scope>
    <source>
        <strain evidence="2 3">22506_14_FS</strain>
    </source>
</reference>
<dbReference type="SMART" id="SM01118">
    <property type="entry name" value="CYTH"/>
    <property type="match status" value="1"/>
</dbReference>
<dbReference type="AlphaFoldDB" id="A0A845EYE2"/>
<protein>
    <submittedName>
        <fullName evidence="2">CYTH domain-containing protein</fullName>
    </submittedName>
</protein>